<evidence type="ECO:0000256" key="3">
    <source>
        <dbReference type="ARBA" id="ARBA00022771"/>
    </source>
</evidence>
<keyword evidence="5" id="KW-0805">Transcription regulation</keyword>
<evidence type="ECO:0000256" key="8">
    <source>
        <dbReference type="PROSITE-ProRule" id="PRU00042"/>
    </source>
</evidence>
<keyword evidence="3 8" id="KW-0863">Zinc-finger</keyword>
<dbReference type="Proteomes" id="UP000288805">
    <property type="component" value="Unassembled WGS sequence"/>
</dbReference>
<comment type="subcellular location">
    <subcellularLocation>
        <location evidence="1">Nucleus</location>
    </subcellularLocation>
</comment>
<evidence type="ECO:0000313" key="10">
    <source>
        <dbReference type="EMBL" id="RVX01946.1"/>
    </source>
</evidence>
<dbReference type="GO" id="GO:0008270">
    <property type="term" value="F:zinc ion binding"/>
    <property type="evidence" value="ECO:0007669"/>
    <property type="project" value="UniProtKB-KW"/>
</dbReference>
<evidence type="ECO:0000256" key="6">
    <source>
        <dbReference type="ARBA" id="ARBA00023163"/>
    </source>
</evidence>
<dbReference type="SMART" id="SM00355">
    <property type="entry name" value="ZnF_C2H2"/>
    <property type="match status" value="2"/>
</dbReference>
<keyword evidence="7" id="KW-0539">Nucleus</keyword>
<keyword evidence="6" id="KW-0804">Transcription</keyword>
<name>A0A438IZ15_VITVI</name>
<dbReference type="PROSITE" id="PS00028">
    <property type="entry name" value="ZINC_FINGER_C2H2_1"/>
    <property type="match status" value="2"/>
</dbReference>
<dbReference type="InterPro" id="IPR051061">
    <property type="entry name" value="Zinc_finger_trans_reg"/>
</dbReference>
<organism evidence="10 11">
    <name type="scientific">Vitis vinifera</name>
    <name type="common">Grape</name>
    <dbReference type="NCBI Taxonomy" id="29760"/>
    <lineage>
        <taxon>Eukaryota</taxon>
        <taxon>Viridiplantae</taxon>
        <taxon>Streptophyta</taxon>
        <taxon>Embryophyta</taxon>
        <taxon>Tracheophyta</taxon>
        <taxon>Spermatophyta</taxon>
        <taxon>Magnoliopsida</taxon>
        <taxon>eudicotyledons</taxon>
        <taxon>Gunneridae</taxon>
        <taxon>Pentapetalae</taxon>
        <taxon>rosids</taxon>
        <taxon>Vitales</taxon>
        <taxon>Vitaceae</taxon>
        <taxon>Viteae</taxon>
        <taxon>Vitis</taxon>
    </lineage>
</organism>
<dbReference type="InterPro" id="IPR036236">
    <property type="entry name" value="Znf_C2H2_sf"/>
</dbReference>
<evidence type="ECO:0000256" key="5">
    <source>
        <dbReference type="ARBA" id="ARBA00023015"/>
    </source>
</evidence>
<gene>
    <name evidence="10" type="primary">TFIIIA_1</name>
    <name evidence="10" type="ORF">CK203_019439</name>
</gene>
<evidence type="ECO:0000256" key="7">
    <source>
        <dbReference type="ARBA" id="ARBA00023242"/>
    </source>
</evidence>
<evidence type="ECO:0000259" key="9">
    <source>
        <dbReference type="PROSITE" id="PS50157"/>
    </source>
</evidence>
<evidence type="ECO:0000256" key="1">
    <source>
        <dbReference type="ARBA" id="ARBA00004123"/>
    </source>
</evidence>
<dbReference type="PROSITE" id="PS50157">
    <property type="entry name" value="ZINC_FINGER_C2H2_2"/>
    <property type="match status" value="2"/>
</dbReference>
<dbReference type="InterPro" id="IPR013087">
    <property type="entry name" value="Znf_C2H2_type"/>
</dbReference>
<feature type="domain" description="C2H2-type" evidence="9">
    <location>
        <begin position="30"/>
        <end position="59"/>
    </location>
</feature>
<dbReference type="Gene3D" id="3.30.160.60">
    <property type="entry name" value="Classic Zinc Finger"/>
    <property type="match status" value="2"/>
</dbReference>
<evidence type="ECO:0000256" key="2">
    <source>
        <dbReference type="ARBA" id="ARBA00022723"/>
    </source>
</evidence>
<dbReference type="GO" id="GO:0005634">
    <property type="term" value="C:nucleus"/>
    <property type="evidence" value="ECO:0007669"/>
    <property type="project" value="UniProtKB-SubCell"/>
</dbReference>
<comment type="caution">
    <text evidence="10">The sequence shown here is derived from an EMBL/GenBank/DDBJ whole genome shotgun (WGS) entry which is preliminary data.</text>
</comment>
<dbReference type="SUPFAM" id="SSF57667">
    <property type="entry name" value="beta-beta-alpha zinc fingers"/>
    <property type="match status" value="2"/>
</dbReference>
<dbReference type="PANTHER" id="PTHR46179">
    <property type="entry name" value="ZINC FINGER PROTEIN"/>
    <property type="match status" value="1"/>
</dbReference>
<evidence type="ECO:0000256" key="4">
    <source>
        <dbReference type="ARBA" id="ARBA00022833"/>
    </source>
</evidence>
<dbReference type="AlphaFoldDB" id="A0A438IZ15"/>
<sequence length="141" mass="15904">MLNGLVSGGELPEKLHQVASSHTTCFERPFTCPVDDCHSSYRRKVHLTGHLLKHQGKLFTCPVQNCNSRFAFQSNIKRHVKEFHDESPPNNVGSKQYLNWTWRQSVPNQDVLNILLMNSASRLISSPATNILSVRHVAPSS</sequence>
<keyword evidence="4" id="KW-0862">Zinc</keyword>
<evidence type="ECO:0000313" key="11">
    <source>
        <dbReference type="Proteomes" id="UP000288805"/>
    </source>
</evidence>
<reference evidence="10 11" key="1">
    <citation type="journal article" date="2018" name="PLoS Genet.">
        <title>Population sequencing reveals clonal diversity and ancestral inbreeding in the grapevine cultivar Chardonnay.</title>
        <authorList>
            <person name="Roach M.J."/>
            <person name="Johnson D.L."/>
            <person name="Bohlmann J."/>
            <person name="van Vuuren H.J."/>
            <person name="Jones S.J."/>
            <person name="Pretorius I.S."/>
            <person name="Schmidt S.A."/>
            <person name="Borneman A.R."/>
        </authorList>
    </citation>
    <scope>NUCLEOTIDE SEQUENCE [LARGE SCALE GENOMIC DNA]</scope>
    <source>
        <strain evidence="11">cv. Chardonnay</strain>
        <tissue evidence="10">Leaf</tissue>
    </source>
</reference>
<accession>A0A438IZ15</accession>
<protein>
    <submittedName>
        <fullName evidence="10">Transcription factor IIIA</fullName>
    </submittedName>
</protein>
<dbReference type="EMBL" id="QGNW01000073">
    <property type="protein sequence ID" value="RVX01946.1"/>
    <property type="molecule type" value="Genomic_DNA"/>
</dbReference>
<proteinExistence type="predicted"/>
<feature type="domain" description="C2H2-type" evidence="9">
    <location>
        <begin position="59"/>
        <end position="89"/>
    </location>
</feature>
<dbReference type="Pfam" id="PF00096">
    <property type="entry name" value="zf-C2H2"/>
    <property type="match status" value="1"/>
</dbReference>
<keyword evidence="2" id="KW-0479">Metal-binding</keyword>
<dbReference type="PANTHER" id="PTHR46179:SF13">
    <property type="entry name" value="C2H2-TYPE DOMAIN-CONTAINING PROTEIN"/>
    <property type="match status" value="1"/>
</dbReference>